<proteinExistence type="predicted"/>
<comment type="caution">
    <text evidence="2">The sequence shown here is derived from an EMBL/GenBank/DDBJ whole genome shotgun (WGS) entry which is preliminary data.</text>
</comment>
<dbReference type="InterPro" id="IPR036010">
    <property type="entry name" value="2Fe-2S_ferredoxin-like_sf"/>
</dbReference>
<dbReference type="Gene3D" id="3.10.20.30">
    <property type="match status" value="1"/>
</dbReference>
<dbReference type="EMBL" id="JASXSV010000006">
    <property type="protein sequence ID" value="MDP0588733.1"/>
    <property type="molecule type" value="Genomic_DNA"/>
</dbReference>
<dbReference type="GO" id="GO:0051537">
    <property type="term" value="F:2 iron, 2 sulfur cluster binding"/>
    <property type="evidence" value="ECO:0007669"/>
    <property type="project" value="InterPro"/>
</dbReference>
<reference evidence="2 3" key="1">
    <citation type="journal article" date="2023" name="bioRxiv">
        <title>An intranuclear bacterial parasite of deep-sea mussels expresses apoptosis inhibitors acquired from its host.</title>
        <authorList>
            <person name="Gonzalez Porras M.A."/>
            <person name="Assie A."/>
            <person name="Tietjen M."/>
            <person name="Violette M."/>
            <person name="Kleiner M."/>
            <person name="Gruber-Vodicka H."/>
            <person name="Dubilier N."/>
            <person name="Leisch N."/>
        </authorList>
    </citation>
    <scope>NUCLEOTIDE SEQUENCE [LARGE SCALE GENOMIC DNA]</scope>
    <source>
        <strain evidence="2">IAP13</strain>
    </source>
</reference>
<dbReference type="SUPFAM" id="SSF54292">
    <property type="entry name" value="2Fe-2S ferredoxin-like"/>
    <property type="match status" value="1"/>
</dbReference>
<dbReference type="PROSITE" id="PS51085">
    <property type="entry name" value="2FE2S_FER_2"/>
    <property type="match status" value="1"/>
</dbReference>
<dbReference type="InterPro" id="IPR012675">
    <property type="entry name" value="Beta-grasp_dom_sf"/>
</dbReference>
<organism evidence="2 3">
    <name type="scientific">Candidatus Endonucleibacter bathymodioli</name>
    <dbReference type="NCBI Taxonomy" id="539814"/>
    <lineage>
        <taxon>Bacteria</taxon>
        <taxon>Pseudomonadati</taxon>
        <taxon>Pseudomonadota</taxon>
        <taxon>Gammaproteobacteria</taxon>
        <taxon>Oceanospirillales</taxon>
        <taxon>Endozoicomonadaceae</taxon>
        <taxon>Candidatus Endonucleibacter</taxon>
    </lineage>
</organism>
<dbReference type="InterPro" id="IPR006058">
    <property type="entry name" value="2Fe2S_fd_BS"/>
</dbReference>
<dbReference type="PROSITE" id="PS00197">
    <property type="entry name" value="2FE2S_FER_1"/>
    <property type="match status" value="1"/>
</dbReference>
<dbReference type="Pfam" id="PF00111">
    <property type="entry name" value="Fer2"/>
    <property type="match status" value="1"/>
</dbReference>
<dbReference type="NCBIfam" id="NF007985">
    <property type="entry name" value="PRK10713.1"/>
    <property type="match status" value="1"/>
</dbReference>
<protein>
    <submittedName>
        <fullName evidence="2">Class I ribonucleotide reductase maintenance protein YfaE</fullName>
    </submittedName>
</protein>
<keyword evidence="3" id="KW-1185">Reference proteome</keyword>
<dbReference type="Proteomes" id="UP001178148">
    <property type="component" value="Unassembled WGS sequence"/>
</dbReference>
<sequence length="98" mass="10872">MAHIVKIMDGFSFIPRSEMTLLEALESQWIDTEYQCREGFCGSCQVDLIEGTVEYRSEPVAFVPDGRILPCCCHASSDVTLEIPGGCHVKKNNTSKMA</sequence>
<evidence type="ECO:0000259" key="1">
    <source>
        <dbReference type="PROSITE" id="PS51085"/>
    </source>
</evidence>
<dbReference type="AlphaFoldDB" id="A0AA90SXJ7"/>
<dbReference type="InterPro" id="IPR001041">
    <property type="entry name" value="2Fe-2S_ferredoxin-type"/>
</dbReference>
<name>A0AA90SXJ7_9GAMM</name>
<dbReference type="CDD" id="cd00207">
    <property type="entry name" value="fer2"/>
    <property type="match status" value="1"/>
</dbReference>
<evidence type="ECO:0000313" key="2">
    <source>
        <dbReference type="EMBL" id="MDP0588733.1"/>
    </source>
</evidence>
<accession>A0AA90SXJ7</accession>
<gene>
    <name evidence="2" type="primary">yfaE</name>
    <name evidence="2" type="ORF">QS748_05855</name>
</gene>
<evidence type="ECO:0000313" key="3">
    <source>
        <dbReference type="Proteomes" id="UP001178148"/>
    </source>
</evidence>
<feature type="domain" description="2Fe-2S ferredoxin-type" evidence="1">
    <location>
        <begin position="3"/>
        <end position="87"/>
    </location>
</feature>